<protein>
    <submittedName>
        <fullName evidence="3">Uncharacterized protein</fullName>
    </submittedName>
</protein>
<keyword evidence="4" id="KW-1185">Reference proteome</keyword>
<evidence type="ECO:0000256" key="1">
    <source>
        <dbReference type="SAM" id="MobiDB-lite"/>
    </source>
</evidence>
<gene>
    <name evidence="2" type="ORF">B0H17DRAFT_1215183</name>
    <name evidence="3" type="ORF">B0H17DRAFT_1215189</name>
</gene>
<organism evidence="3 4">
    <name type="scientific">Mycena rosella</name>
    <name type="common">Pink bonnet</name>
    <name type="synonym">Agaricus rosellus</name>
    <dbReference type="NCBI Taxonomy" id="1033263"/>
    <lineage>
        <taxon>Eukaryota</taxon>
        <taxon>Fungi</taxon>
        <taxon>Dikarya</taxon>
        <taxon>Basidiomycota</taxon>
        <taxon>Agaricomycotina</taxon>
        <taxon>Agaricomycetes</taxon>
        <taxon>Agaricomycetidae</taxon>
        <taxon>Agaricales</taxon>
        <taxon>Marasmiineae</taxon>
        <taxon>Mycenaceae</taxon>
        <taxon>Mycena</taxon>
    </lineage>
</organism>
<evidence type="ECO:0000313" key="3">
    <source>
        <dbReference type="EMBL" id="KAJ7651804.1"/>
    </source>
</evidence>
<dbReference type="EMBL" id="JARKIE010000358">
    <property type="protein sequence ID" value="KAJ7651799.1"/>
    <property type="molecule type" value="Genomic_DNA"/>
</dbReference>
<evidence type="ECO:0000313" key="2">
    <source>
        <dbReference type="EMBL" id="KAJ7651799.1"/>
    </source>
</evidence>
<proteinExistence type="predicted"/>
<sequence>MSAEDFTEEALTLAFLVQASDKEIDQYRCYIELPLVLHAHPYWSAANRTEWVLLEKYALFLREASDEKRKDAFTRLFATVVQSKPLGKPLDIENPKPLKRPSAEVIEISDSDSDSAAPGQPAPPPKKHVKHATVKIEPGTEPPTSIPSESVVPSVILKRTKNGRIFITKRESVECVIELDRIPKRWSVDEVDTAYILDLSNTSNGPARTETFTGRPKGFDAFLKAEDQDSWGHGTNGSTTRETKLIVLGGLPSRRSSHKCNGGLCCKFFNPTLLEGYEHTDLDMTLTQEIFARDRAQNKNDSGPSIAVTASFYRLIKAMKCKKAGCMHWPCRIEIVGPSDDGKLKFIGCSKWRMEEQYKHLYAALPSAVNEGILAQYMAGMAITSDDVDEYNTDSCAHFAHPRHGKLKHCSHTHFRDGKLVVGEMVHHPCLVKKIVYTSKDPNVKVLVVIFRGRHSHPPWPMEKPTQEAKDDLAKCLETMGPYGATGGKLNKSTTTRALIGSDLSVKHPAYRDTRRLRDAVLSRRESSTPAGLLWAGILDQYVQDQQLPIDNQYIHVIRMEGSLKLAFCLDAELAEVVHKVRYLVPDFTFKRIVGNINEWEVAVWLDDDHERVSVSRIYCNRSTKQAFTYIFEGFFMAVEKITGHPVRFKAFDPEGEILSIHFDMEAAQVQGFALALLKLIKGCHPEEDPDVIVRYVLKLCSIHFTRSTDPLVGAVGQETVDYLNRIRGLKSHEDIETWHNYCRNHENKKLQDWYKHKIQYSWLLPGYNKSLSLFPAGFWSQTPNHTNLVESAHVATNRETGIKLSPLEAIQRMRAFDRERAVSIAAARETCIPINRNNDDRARMSRTVGRSARRTLRRNEHSERENGIAEAKKQLGDATKSKSSLTLRLKELQAEKKTMGRAPRNSHSINRYGNAAGVPRVSSTSSAAGNDSDGTFEIVEDETMHSTRSSLPNRASSSASDFNEVEMVSGPSSAPPSSSSGFDLVSRASGFDSDYDDFDGAFNNEYPFDEDLDANWDEGMAGEDAGDDPHVGHFLLGAPGFDLDEFLAACGVKFA</sequence>
<name>A0AAD7G365_MYCRO</name>
<feature type="region of interest" description="Disordered" evidence="1">
    <location>
        <begin position="109"/>
        <end position="132"/>
    </location>
</feature>
<dbReference type="AlphaFoldDB" id="A0AAD7G365"/>
<feature type="compositionally biased region" description="Basic and acidic residues" evidence="1">
    <location>
        <begin position="858"/>
        <end position="876"/>
    </location>
</feature>
<feature type="compositionally biased region" description="Low complexity" evidence="1">
    <location>
        <begin position="970"/>
        <end position="982"/>
    </location>
</feature>
<feature type="compositionally biased region" description="Polar residues" evidence="1">
    <location>
        <begin position="922"/>
        <end position="934"/>
    </location>
</feature>
<dbReference type="Proteomes" id="UP001221757">
    <property type="component" value="Unassembled WGS sequence"/>
</dbReference>
<reference evidence="3" key="1">
    <citation type="submission" date="2023-03" db="EMBL/GenBank/DDBJ databases">
        <title>Massive genome expansion in bonnet fungi (Mycena s.s.) driven by repeated elements and novel gene families across ecological guilds.</title>
        <authorList>
            <consortium name="Lawrence Berkeley National Laboratory"/>
            <person name="Harder C.B."/>
            <person name="Miyauchi S."/>
            <person name="Viragh M."/>
            <person name="Kuo A."/>
            <person name="Thoen E."/>
            <person name="Andreopoulos B."/>
            <person name="Lu D."/>
            <person name="Skrede I."/>
            <person name="Drula E."/>
            <person name="Henrissat B."/>
            <person name="Morin E."/>
            <person name="Kohler A."/>
            <person name="Barry K."/>
            <person name="LaButti K."/>
            <person name="Morin E."/>
            <person name="Salamov A."/>
            <person name="Lipzen A."/>
            <person name="Mereny Z."/>
            <person name="Hegedus B."/>
            <person name="Baldrian P."/>
            <person name="Stursova M."/>
            <person name="Weitz H."/>
            <person name="Taylor A."/>
            <person name="Grigoriev I.V."/>
            <person name="Nagy L.G."/>
            <person name="Martin F."/>
            <person name="Kauserud H."/>
        </authorList>
    </citation>
    <scope>NUCLEOTIDE SEQUENCE</scope>
    <source>
        <strain evidence="3">CBHHK067</strain>
    </source>
</reference>
<feature type="region of interest" description="Disordered" evidence="1">
    <location>
        <begin position="844"/>
        <end position="983"/>
    </location>
</feature>
<accession>A0AAD7G365</accession>
<feature type="compositionally biased region" description="Low complexity" evidence="1">
    <location>
        <begin position="947"/>
        <end position="961"/>
    </location>
</feature>
<dbReference type="EMBL" id="JARKIE010000358">
    <property type="protein sequence ID" value="KAJ7651804.1"/>
    <property type="molecule type" value="Genomic_DNA"/>
</dbReference>
<comment type="caution">
    <text evidence="3">The sequence shown here is derived from an EMBL/GenBank/DDBJ whole genome shotgun (WGS) entry which is preliminary data.</text>
</comment>
<evidence type="ECO:0000313" key="4">
    <source>
        <dbReference type="Proteomes" id="UP001221757"/>
    </source>
</evidence>
<feature type="compositionally biased region" description="Basic and acidic residues" evidence="1">
    <location>
        <begin position="889"/>
        <end position="899"/>
    </location>
</feature>